<dbReference type="GO" id="GO:0000287">
    <property type="term" value="F:magnesium ion binding"/>
    <property type="evidence" value="ECO:0007669"/>
    <property type="project" value="InterPro"/>
</dbReference>
<dbReference type="AlphaFoldDB" id="A0A068UV92"/>
<dbReference type="SUPFAM" id="SSF48576">
    <property type="entry name" value="Terpenoid synthases"/>
    <property type="match status" value="1"/>
</dbReference>
<reference evidence="3" key="1">
    <citation type="journal article" date="2014" name="Science">
        <title>The coffee genome provides insight into the convergent evolution of caffeine biosynthesis.</title>
        <authorList>
            <person name="Denoeud F."/>
            <person name="Carretero-Paulet L."/>
            <person name="Dereeper A."/>
            <person name="Droc G."/>
            <person name="Guyot R."/>
            <person name="Pietrella M."/>
            <person name="Zheng C."/>
            <person name="Alberti A."/>
            <person name="Anthony F."/>
            <person name="Aprea G."/>
            <person name="Aury J.M."/>
            <person name="Bento P."/>
            <person name="Bernard M."/>
            <person name="Bocs S."/>
            <person name="Campa C."/>
            <person name="Cenci A."/>
            <person name="Combes M.C."/>
            <person name="Crouzillat D."/>
            <person name="Da Silva C."/>
            <person name="Daddiego L."/>
            <person name="De Bellis F."/>
            <person name="Dussert S."/>
            <person name="Garsmeur O."/>
            <person name="Gayraud T."/>
            <person name="Guignon V."/>
            <person name="Jahn K."/>
            <person name="Jamilloux V."/>
            <person name="Joet T."/>
            <person name="Labadie K."/>
            <person name="Lan T."/>
            <person name="Leclercq J."/>
            <person name="Lepelley M."/>
            <person name="Leroy T."/>
            <person name="Li L.T."/>
            <person name="Librado P."/>
            <person name="Lopez L."/>
            <person name="Munoz A."/>
            <person name="Noel B."/>
            <person name="Pallavicini A."/>
            <person name="Perrotta G."/>
            <person name="Poncet V."/>
            <person name="Pot D."/>
            <person name="Priyono X."/>
            <person name="Rigoreau M."/>
            <person name="Rouard M."/>
            <person name="Rozas J."/>
            <person name="Tranchant-Dubreuil C."/>
            <person name="VanBuren R."/>
            <person name="Zhang Q."/>
            <person name="Andrade A.C."/>
            <person name="Argout X."/>
            <person name="Bertrand B."/>
            <person name="de Kochko A."/>
            <person name="Graziosi G."/>
            <person name="Henry R.J."/>
            <person name="Jayarama X."/>
            <person name="Ming R."/>
            <person name="Nagai C."/>
            <person name="Rounsley S."/>
            <person name="Sankoff D."/>
            <person name="Giuliano G."/>
            <person name="Albert V.A."/>
            <person name="Wincker P."/>
            <person name="Lashermes P."/>
        </authorList>
    </citation>
    <scope>NUCLEOTIDE SEQUENCE [LARGE SCALE GENOMIC DNA]</scope>
    <source>
        <strain evidence="3">cv. DH200-94</strain>
    </source>
</reference>
<dbReference type="Proteomes" id="UP000295252">
    <property type="component" value="Chromosome VI"/>
</dbReference>
<evidence type="ECO:0000259" key="1">
    <source>
        <dbReference type="Pfam" id="PF03936"/>
    </source>
</evidence>
<proteinExistence type="predicted"/>
<dbReference type="Gene3D" id="1.10.600.10">
    <property type="entry name" value="Farnesyl Diphosphate Synthase"/>
    <property type="match status" value="1"/>
</dbReference>
<dbReference type="GO" id="GO:0010333">
    <property type="term" value="F:terpene synthase activity"/>
    <property type="evidence" value="ECO:0007669"/>
    <property type="project" value="InterPro"/>
</dbReference>
<feature type="domain" description="Terpene synthase metal-binding" evidence="1">
    <location>
        <begin position="43"/>
        <end position="152"/>
    </location>
</feature>
<protein>
    <recommendedName>
        <fullName evidence="1">Terpene synthase metal-binding domain-containing protein</fullName>
    </recommendedName>
</protein>
<dbReference type="PhylomeDB" id="A0A068UV92"/>
<organism evidence="2 3">
    <name type="scientific">Coffea canephora</name>
    <name type="common">Robusta coffee</name>
    <dbReference type="NCBI Taxonomy" id="49390"/>
    <lineage>
        <taxon>Eukaryota</taxon>
        <taxon>Viridiplantae</taxon>
        <taxon>Streptophyta</taxon>
        <taxon>Embryophyta</taxon>
        <taxon>Tracheophyta</taxon>
        <taxon>Spermatophyta</taxon>
        <taxon>Magnoliopsida</taxon>
        <taxon>eudicotyledons</taxon>
        <taxon>Gunneridae</taxon>
        <taxon>Pentapetalae</taxon>
        <taxon>asterids</taxon>
        <taxon>lamiids</taxon>
        <taxon>Gentianales</taxon>
        <taxon>Rubiaceae</taxon>
        <taxon>Ixoroideae</taxon>
        <taxon>Gardenieae complex</taxon>
        <taxon>Bertiereae - Coffeeae clade</taxon>
        <taxon>Coffeeae</taxon>
        <taxon>Coffea</taxon>
    </lineage>
</organism>
<dbReference type="STRING" id="49390.A0A068UV92"/>
<evidence type="ECO:0000313" key="2">
    <source>
        <dbReference type="EMBL" id="CDP12331.1"/>
    </source>
</evidence>
<dbReference type="InterPro" id="IPR008949">
    <property type="entry name" value="Isoprenoid_synthase_dom_sf"/>
</dbReference>
<dbReference type="Pfam" id="PF03936">
    <property type="entry name" value="Terpene_synth_C"/>
    <property type="match status" value="1"/>
</dbReference>
<name>A0A068UV92_COFCA</name>
<accession>A0A068UV92</accession>
<dbReference type="OrthoDB" id="1877784at2759"/>
<dbReference type="InParanoid" id="A0A068UV92"/>
<dbReference type="Gramene" id="CDP12331">
    <property type="protein sequence ID" value="CDP12331"/>
    <property type="gene ID" value="GSCOC_T00035806001"/>
</dbReference>
<keyword evidence="3" id="KW-1185">Reference proteome</keyword>
<dbReference type="InterPro" id="IPR005630">
    <property type="entry name" value="Terpene_synthase_metal-bd"/>
</dbReference>
<sequence length="165" mass="19042">MDVAERYFCFEWLRAISGSWEYILSLNMHSPERLCQRRNVGCMKLLDLFEEIEEEMAKKGRSYLEHITPRKHCWLMPILLRLSGCTKGTYIPTMKECMATCGYTTLKITSFLGMGDIVTKESFDWASNDPDILRAASIICRLWDDIVGHKVQTNFLSKTQGKSCP</sequence>
<evidence type="ECO:0000313" key="3">
    <source>
        <dbReference type="Proteomes" id="UP000295252"/>
    </source>
</evidence>
<gene>
    <name evidence="2" type="ORF">GSCOC_T00035806001</name>
</gene>
<dbReference type="EMBL" id="HG739147">
    <property type="protein sequence ID" value="CDP12331.1"/>
    <property type="molecule type" value="Genomic_DNA"/>
</dbReference>